<proteinExistence type="predicted"/>
<dbReference type="GO" id="GO:0006409">
    <property type="term" value="P:tRNA export from nucleus"/>
    <property type="evidence" value="ECO:0007669"/>
    <property type="project" value="TreeGrafter"/>
</dbReference>
<dbReference type="Proteomes" id="UP001054902">
    <property type="component" value="Unassembled WGS sequence"/>
</dbReference>
<dbReference type="GO" id="GO:0032545">
    <property type="term" value="C:CURI complex"/>
    <property type="evidence" value="ECO:0007669"/>
    <property type="project" value="TreeGrafter"/>
</dbReference>
<evidence type="ECO:0000259" key="6">
    <source>
        <dbReference type="Pfam" id="PF17407"/>
    </source>
</evidence>
<dbReference type="Pfam" id="PF17405">
    <property type="entry name" value="Nrap_D4"/>
    <property type="match status" value="1"/>
</dbReference>
<feature type="domain" description="Nrap protein" evidence="6">
    <location>
        <begin position="1188"/>
        <end position="1340"/>
    </location>
</feature>
<accession>A0AAD3D2K5</accession>
<dbReference type="InterPro" id="IPR035370">
    <property type="entry name" value="Nrap_D5"/>
</dbReference>
<feature type="domain" description="Nrap protein" evidence="4">
    <location>
        <begin position="847"/>
        <end position="1012"/>
    </location>
</feature>
<evidence type="ECO:0000259" key="4">
    <source>
        <dbReference type="Pfam" id="PF17405"/>
    </source>
</evidence>
<dbReference type="InterPro" id="IPR035369">
    <property type="entry name" value="Nrap_D4"/>
</dbReference>
<feature type="domain" description="Nrap protein" evidence="3">
    <location>
        <begin position="561"/>
        <end position="775"/>
    </location>
</feature>
<gene>
    <name evidence="7" type="ORF">CTEN210_13035</name>
</gene>
<dbReference type="Pfam" id="PF03813">
    <property type="entry name" value="Nrap"/>
    <property type="match status" value="1"/>
</dbReference>
<feature type="domain" description="Nrap protein" evidence="5">
    <location>
        <begin position="1016"/>
        <end position="1180"/>
    </location>
</feature>
<dbReference type="Gene3D" id="1.10.1410.10">
    <property type="match status" value="1"/>
</dbReference>
<dbReference type="Pfam" id="PF17407">
    <property type="entry name" value="Nrap_D6"/>
    <property type="match status" value="1"/>
</dbReference>
<evidence type="ECO:0000259" key="3">
    <source>
        <dbReference type="Pfam" id="PF17404"/>
    </source>
</evidence>
<evidence type="ECO:0000313" key="7">
    <source>
        <dbReference type="EMBL" id="GFH56559.1"/>
    </source>
</evidence>
<feature type="compositionally biased region" description="Basic residues" evidence="1">
    <location>
        <begin position="234"/>
        <end position="249"/>
    </location>
</feature>
<evidence type="ECO:0000256" key="1">
    <source>
        <dbReference type="SAM" id="MobiDB-lite"/>
    </source>
</evidence>
<comment type="caution">
    <text evidence="7">The sequence shown here is derived from an EMBL/GenBank/DDBJ whole genome shotgun (WGS) entry which is preliminary data.</text>
</comment>
<dbReference type="Pfam" id="PF17406">
    <property type="entry name" value="Nrap_D5"/>
    <property type="match status" value="1"/>
</dbReference>
<evidence type="ECO:0000259" key="5">
    <source>
        <dbReference type="Pfam" id="PF17406"/>
    </source>
</evidence>
<evidence type="ECO:0000259" key="2">
    <source>
        <dbReference type="Pfam" id="PF03813"/>
    </source>
</evidence>
<name>A0AAD3D2K5_9STRA</name>
<dbReference type="PANTHER" id="PTHR17972">
    <property type="entry name" value="NUCLEOLAR RNA-ASSOCIATED PROTEIN"/>
    <property type="match status" value="1"/>
</dbReference>
<evidence type="ECO:0008006" key="9">
    <source>
        <dbReference type="Google" id="ProtNLM"/>
    </source>
</evidence>
<feature type="domain" description="Nrap protein" evidence="2">
    <location>
        <begin position="166"/>
        <end position="328"/>
    </location>
</feature>
<dbReference type="GO" id="GO:0006364">
    <property type="term" value="P:rRNA processing"/>
    <property type="evidence" value="ECO:0007669"/>
    <property type="project" value="TreeGrafter"/>
</dbReference>
<feature type="region of interest" description="Disordered" evidence="1">
    <location>
        <begin position="220"/>
        <end position="249"/>
    </location>
</feature>
<feature type="compositionally biased region" description="Acidic residues" evidence="1">
    <location>
        <begin position="1380"/>
        <end position="1392"/>
    </location>
</feature>
<dbReference type="GO" id="GO:0034456">
    <property type="term" value="C:UTP-C complex"/>
    <property type="evidence" value="ECO:0007669"/>
    <property type="project" value="TreeGrafter"/>
</dbReference>
<dbReference type="Pfam" id="PF17404">
    <property type="entry name" value="Nrap_D3"/>
    <property type="match status" value="1"/>
</dbReference>
<dbReference type="PANTHER" id="PTHR17972:SF0">
    <property type="entry name" value="NUCLEOLAR PROTEIN 6"/>
    <property type="match status" value="1"/>
</dbReference>
<keyword evidence="8" id="KW-1185">Reference proteome</keyword>
<dbReference type="InterPro" id="IPR035082">
    <property type="entry name" value="Nrap_D1"/>
</dbReference>
<dbReference type="Gene3D" id="3.30.70.3030">
    <property type="match status" value="1"/>
</dbReference>
<organism evidence="7 8">
    <name type="scientific">Chaetoceros tenuissimus</name>
    <dbReference type="NCBI Taxonomy" id="426638"/>
    <lineage>
        <taxon>Eukaryota</taxon>
        <taxon>Sar</taxon>
        <taxon>Stramenopiles</taxon>
        <taxon>Ochrophyta</taxon>
        <taxon>Bacillariophyta</taxon>
        <taxon>Coscinodiscophyceae</taxon>
        <taxon>Chaetocerotophycidae</taxon>
        <taxon>Chaetocerotales</taxon>
        <taxon>Chaetocerotaceae</taxon>
        <taxon>Chaetoceros</taxon>
    </lineage>
</organism>
<dbReference type="InterPro" id="IPR005554">
    <property type="entry name" value="NOL6/Upt22"/>
</dbReference>
<dbReference type="InterPro" id="IPR035368">
    <property type="entry name" value="Nrap_D3"/>
</dbReference>
<dbReference type="GO" id="GO:0032040">
    <property type="term" value="C:small-subunit processome"/>
    <property type="evidence" value="ECO:0007669"/>
    <property type="project" value="TreeGrafter"/>
</dbReference>
<reference evidence="7 8" key="1">
    <citation type="journal article" date="2021" name="Sci. Rep.">
        <title>The genome of the diatom Chaetoceros tenuissimus carries an ancient integrated fragment of an extant virus.</title>
        <authorList>
            <person name="Hongo Y."/>
            <person name="Kimura K."/>
            <person name="Takaki Y."/>
            <person name="Yoshida Y."/>
            <person name="Baba S."/>
            <person name="Kobayashi G."/>
            <person name="Nagasaki K."/>
            <person name="Hano T."/>
            <person name="Tomaru Y."/>
        </authorList>
    </citation>
    <scope>NUCLEOTIDE SEQUENCE [LARGE SCALE GENOMIC DNA]</scope>
    <source>
        <strain evidence="7 8">NIES-3715</strain>
    </source>
</reference>
<protein>
    <recommendedName>
        <fullName evidence="9">U3 small nucleolar RNA-associated protein 22</fullName>
    </recommendedName>
</protein>
<dbReference type="EMBL" id="BLLK01000052">
    <property type="protein sequence ID" value="GFH56559.1"/>
    <property type="molecule type" value="Genomic_DNA"/>
</dbReference>
<sequence>MTAEESMQPADGAATEELYHTNLLRLQATQLLSESMLPLSSHIGMLHNEVKWAKEAWTYIDNIKRAISSIKSTNLSPDELKFKESDKFWTKLHSDKARKHFEEQSWEFPFQGGESLKMAPIHSYAANGAGLTTSIANANTLPTLDLAVLMPVKSKFEEENDDGFIGGKDYLNGRYFDKRNILAIHVAKFLSQKKQRKTIGGVHIVNEVDGDHRKVAVILTPPVDDSDTAEKGGSKKKRKVDTEQKKKKRKKTRFNVRLVFGVQFEGARDSPDTNTGWMPSARLFPDRCNNKVAEVKGQNTTNDATPMYNNSLAADLHLLSNTDILSSVSITALKAFSESWNLLKIWCLQRGFLRGSDTFTDMTLGLSLAYLYRSKMVSARMDSVQVFTVWMKFISDQDWLGEKEQRKKKGSEVNEDTIRYSSSIGYRDLNIRATRGKRFRGGVVMPEADMSEKETVAQCIQNRLFASDIKQKISTSNENAEIPKNLMESFKMSTDSPIFLDPSMTNNYFGNISPSFIREVQAEAKKALECIHFHRDNGSDEASAHRIDPFRQLFLEQLRFYKRYDAYISFDLKDIITPNLDENNSGASFWGNDAQDRGNYASIANGLVQVLNMALGDRVSAIRVLTTGNGDPSSKNHFDKDMSTSVIVGSDEIQMIPIRVSNDSVFSGLDLDNVSSPVSGESRITLGVKINRENCYRLVDRGPPANDTKASQDFVSLWGKKKAQLRRFKDGAIVHAVVWSEDSPVIGNDAVSFENDETMGSIVERIIRHIFHGHFIKQDVVSESTFKLRNLLSLVEGAKAELKGKGVIVNSSEAAHKSIISAYEKLASFLKKNSQMEEVGLNQTRSKLGLPLSIDGVDPLSPSLRYTSTFPQTPHAFLGTTLKPEKRVAGAIANDPILMQIKFEASSKWPNDMAAMGAAKCAMLMQIAEGIEELKEKGDSTCALFDGPINVTPNYIDLGFSGYVWRIVIRAEQELHMLQKLRDPSPEAVELLHTLIKNHVTLSQHHYTIHSVTSKHPAAGYTTRLLNRWIASHMLSGHVPHEAVELIVASVFSDPSPLEIPSTAQCGFVRCLKLLAEHDWRKNPLIVDPEGHINSEDRLEILKQFEELRGIQFEKGPAIFIISPNDSQDNGLYRPSFTSHTPERVVLSRLSALAKRSHDFLIANLKSKSMTNKDSWSSVFQTSPNSLKSYSVLFRIDQSLCIDKGCSSTAGSFAITKDKDMISTPYNKSMEKISAGPKDLRLKAYKNIQQTDSLVLNFQPIKYLMQQLKSQYGEYAVFFYNEYCPDIIAMLWRPSAFERMAFSAMHAEFTSPLDQNWEANALVTSNASDILRAIRGTMSDVLVDVKVLVDKSLDFESKLDEKVDSATSTKKKRKAKAAEEEVSDSSSEEDSD</sequence>
<evidence type="ECO:0000313" key="8">
    <source>
        <dbReference type="Proteomes" id="UP001054902"/>
    </source>
</evidence>
<dbReference type="InterPro" id="IPR035371">
    <property type="entry name" value="Nrap_D6"/>
</dbReference>
<feature type="region of interest" description="Disordered" evidence="1">
    <location>
        <begin position="1360"/>
        <end position="1392"/>
    </location>
</feature>